<keyword evidence="3" id="KW-1185">Reference proteome</keyword>
<evidence type="ECO:0000313" key="2">
    <source>
        <dbReference type="EMBL" id="KAH0549179.1"/>
    </source>
</evidence>
<evidence type="ECO:0008006" key="4">
    <source>
        <dbReference type="Google" id="ProtNLM"/>
    </source>
</evidence>
<protein>
    <recommendedName>
        <fullName evidence="4">Secreted protein</fullName>
    </recommendedName>
</protein>
<evidence type="ECO:0000313" key="3">
    <source>
        <dbReference type="Proteomes" id="UP000826195"/>
    </source>
</evidence>
<reference evidence="2 3" key="1">
    <citation type="journal article" date="2021" name="J. Hered.">
        <title>A chromosome-level genome assembly of the parasitoid wasp, Cotesia glomerata (Hymenoptera: Braconidae).</title>
        <authorList>
            <person name="Pinto B.J."/>
            <person name="Weis J.J."/>
            <person name="Gamble T."/>
            <person name="Ode P.J."/>
            <person name="Paul R."/>
            <person name="Zaspel J.M."/>
        </authorList>
    </citation>
    <scope>NUCLEOTIDE SEQUENCE [LARGE SCALE GENOMIC DNA]</scope>
    <source>
        <strain evidence="2">CgM1</strain>
    </source>
</reference>
<evidence type="ECO:0000256" key="1">
    <source>
        <dbReference type="SAM" id="MobiDB-lite"/>
    </source>
</evidence>
<feature type="compositionally biased region" description="Basic and acidic residues" evidence="1">
    <location>
        <begin position="64"/>
        <end position="74"/>
    </location>
</feature>
<sequence>MNGLYYTLLFVILRDTLRQSGRYLRLYTVAARTLPDSSRLASVQRLEACPDYLLPSTLSPPTVEVDRWTERTGQEGRGNQGDEGNKGTPFAGLLMCQRGG</sequence>
<dbReference type="AlphaFoldDB" id="A0AAV7IBN0"/>
<organism evidence="2 3">
    <name type="scientific">Cotesia glomerata</name>
    <name type="common">Lepidopteran parasitic wasp</name>
    <name type="synonym">Apanteles glomeratus</name>
    <dbReference type="NCBI Taxonomy" id="32391"/>
    <lineage>
        <taxon>Eukaryota</taxon>
        <taxon>Metazoa</taxon>
        <taxon>Ecdysozoa</taxon>
        <taxon>Arthropoda</taxon>
        <taxon>Hexapoda</taxon>
        <taxon>Insecta</taxon>
        <taxon>Pterygota</taxon>
        <taxon>Neoptera</taxon>
        <taxon>Endopterygota</taxon>
        <taxon>Hymenoptera</taxon>
        <taxon>Apocrita</taxon>
        <taxon>Ichneumonoidea</taxon>
        <taxon>Braconidae</taxon>
        <taxon>Microgastrinae</taxon>
        <taxon>Cotesia</taxon>
    </lineage>
</organism>
<comment type="caution">
    <text evidence="2">The sequence shown here is derived from an EMBL/GenBank/DDBJ whole genome shotgun (WGS) entry which is preliminary data.</text>
</comment>
<gene>
    <name evidence="2" type="ORF">KQX54_006763</name>
</gene>
<accession>A0AAV7IBN0</accession>
<proteinExistence type="predicted"/>
<name>A0AAV7IBN0_COTGL</name>
<dbReference type="Proteomes" id="UP000826195">
    <property type="component" value="Unassembled WGS sequence"/>
</dbReference>
<feature type="region of interest" description="Disordered" evidence="1">
    <location>
        <begin position="57"/>
        <end position="100"/>
    </location>
</feature>
<dbReference type="EMBL" id="JAHXZJ010001864">
    <property type="protein sequence ID" value="KAH0549179.1"/>
    <property type="molecule type" value="Genomic_DNA"/>
</dbReference>